<protein>
    <submittedName>
        <fullName evidence="2">Uncharacterized protein</fullName>
    </submittedName>
</protein>
<gene>
    <name evidence="2" type="ORF">O3303_07725</name>
</gene>
<name>A0ABY7LSQ9_9BACT</name>
<evidence type="ECO:0000256" key="1">
    <source>
        <dbReference type="SAM" id="MobiDB-lite"/>
    </source>
</evidence>
<proteinExistence type="predicted"/>
<dbReference type="Proteomes" id="UP001211005">
    <property type="component" value="Chromosome"/>
</dbReference>
<reference evidence="2 3" key="1">
    <citation type="submission" date="2022-12" db="EMBL/GenBank/DDBJ databases">
        <title>Hymenobacter canadensis sp. nov. isolated from lake water of the Cambridge Bay, Canada.</title>
        <authorList>
            <person name="Kim W.H."/>
            <person name="Lee Y.M."/>
        </authorList>
    </citation>
    <scope>NUCLEOTIDE SEQUENCE [LARGE SCALE GENOMIC DNA]</scope>
    <source>
        <strain evidence="2 3">PAMC 29467</strain>
    </source>
</reference>
<organism evidence="2 3">
    <name type="scientific">Hymenobacter canadensis</name>
    <dbReference type="NCBI Taxonomy" id="2999067"/>
    <lineage>
        <taxon>Bacteria</taxon>
        <taxon>Pseudomonadati</taxon>
        <taxon>Bacteroidota</taxon>
        <taxon>Cytophagia</taxon>
        <taxon>Cytophagales</taxon>
        <taxon>Hymenobacteraceae</taxon>
        <taxon>Hymenobacter</taxon>
    </lineage>
</organism>
<sequence>MLSRKWMLRLALTGLALLVTTDRRRRPAAAPPAPPEPDPKPE</sequence>
<feature type="region of interest" description="Disordered" evidence="1">
    <location>
        <begin position="21"/>
        <end position="42"/>
    </location>
</feature>
<evidence type="ECO:0000313" key="3">
    <source>
        <dbReference type="Proteomes" id="UP001211005"/>
    </source>
</evidence>
<accession>A0ABY7LSQ9</accession>
<dbReference type="EMBL" id="CP114767">
    <property type="protein sequence ID" value="WBA43446.1"/>
    <property type="molecule type" value="Genomic_DNA"/>
</dbReference>
<keyword evidence="3" id="KW-1185">Reference proteome</keyword>
<dbReference type="RefSeq" id="WP_269561486.1">
    <property type="nucleotide sequence ID" value="NZ_CP114767.1"/>
</dbReference>
<evidence type="ECO:0000313" key="2">
    <source>
        <dbReference type="EMBL" id="WBA43446.1"/>
    </source>
</evidence>